<organism evidence="1 2">
    <name type="scientific">Racocetra persica</name>
    <dbReference type="NCBI Taxonomy" id="160502"/>
    <lineage>
        <taxon>Eukaryota</taxon>
        <taxon>Fungi</taxon>
        <taxon>Fungi incertae sedis</taxon>
        <taxon>Mucoromycota</taxon>
        <taxon>Glomeromycotina</taxon>
        <taxon>Glomeromycetes</taxon>
        <taxon>Diversisporales</taxon>
        <taxon>Gigasporaceae</taxon>
        <taxon>Racocetra</taxon>
    </lineage>
</organism>
<gene>
    <name evidence="1" type="ORF">RPERSI_LOCUS22536</name>
</gene>
<feature type="non-terminal residue" evidence="1">
    <location>
        <position position="1"/>
    </location>
</feature>
<reference evidence="1" key="1">
    <citation type="submission" date="2021-06" db="EMBL/GenBank/DDBJ databases">
        <authorList>
            <person name="Kallberg Y."/>
            <person name="Tangrot J."/>
            <person name="Rosling A."/>
        </authorList>
    </citation>
    <scope>NUCLEOTIDE SEQUENCE</scope>
    <source>
        <strain evidence="1">MA461A</strain>
    </source>
</reference>
<accession>A0ACA9RTB7</accession>
<dbReference type="Proteomes" id="UP000789920">
    <property type="component" value="Unassembled WGS sequence"/>
</dbReference>
<comment type="caution">
    <text evidence="1">The sequence shown here is derived from an EMBL/GenBank/DDBJ whole genome shotgun (WGS) entry which is preliminary data.</text>
</comment>
<keyword evidence="2" id="KW-1185">Reference proteome</keyword>
<sequence>DNNILKLTLFDYEVYNKVIKSSDGFMKRTSDNSFVASFENIVFNKNEGLLKGENLVLYCPTKLIQNFEPEEGDMDNE</sequence>
<protein>
    <submittedName>
        <fullName evidence="1">27744_t:CDS:1</fullName>
    </submittedName>
</protein>
<proteinExistence type="predicted"/>
<evidence type="ECO:0000313" key="1">
    <source>
        <dbReference type="EMBL" id="CAG8808083.1"/>
    </source>
</evidence>
<name>A0ACA9RTB7_9GLOM</name>
<feature type="non-terminal residue" evidence="1">
    <location>
        <position position="77"/>
    </location>
</feature>
<dbReference type="EMBL" id="CAJVQC010068409">
    <property type="protein sequence ID" value="CAG8808083.1"/>
    <property type="molecule type" value="Genomic_DNA"/>
</dbReference>
<evidence type="ECO:0000313" key="2">
    <source>
        <dbReference type="Proteomes" id="UP000789920"/>
    </source>
</evidence>